<dbReference type="Proteomes" id="UP000767392">
    <property type="component" value="Unassembled WGS sequence"/>
</dbReference>
<gene>
    <name evidence="1" type="ORF">DY048_07535</name>
</gene>
<dbReference type="EMBL" id="QUAM01000008">
    <property type="protein sequence ID" value="TPR12394.1"/>
    <property type="molecule type" value="Genomic_DNA"/>
</dbReference>
<keyword evidence="2" id="KW-1185">Reference proteome</keyword>
<sequence length="137" mass="15604">MSEFGDISDKQFQDFAKRVGDEVKTKGMLKKATNRMNIVANYTFRNVVKMTPTKTGTLKRGWSRSDVRYVNDEIVVKISNDVNYASFVENGHRTVNGKNWVEGQFMAKKSLAMTEENKLNKTMHKELDGYLSKLLGG</sequence>
<proteinExistence type="predicted"/>
<accession>A0ABY2YSB8</accession>
<comment type="caution">
    <text evidence="1">The sequence shown here is derived from an EMBL/GenBank/DDBJ whole genome shotgun (WGS) entry which is preliminary data.</text>
</comment>
<dbReference type="Pfam" id="PF04883">
    <property type="entry name" value="HK97-gp10_like"/>
    <property type="match status" value="1"/>
</dbReference>
<reference evidence="1 2" key="1">
    <citation type="submission" date="2018-08" db="EMBL/GenBank/DDBJ databases">
        <title>Comparative genomics of wild bee and flower associated Lactobacillus reveals potential adaptation to the bee host.</title>
        <authorList>
            <person name="Vuong H.Q."/>
            <person name="Mcfrederick Q.S."/>
        </authorList>
    </citation>
    <scope>NUCLEOTIDE SEQUENCE [LARGE SCALE GENOMIC DNA]</scope>
    <source>
        <strain evidence="1 2">HV_04</strain>
    </source>
</reference>
<evidence type="ECO:0000313" key="2">
    <source>
        <dbReference type="Proteomes" id="UP000767392"/>
    </source>
</evidence>
<protein>
    <submittedName>
        <fullName evidence="1">HK97 gp10 family phage protein</fullName>
    </submittedName>
</protein>
<dbReference type="RefSeq" id="WP_105988446.1">
    <property type="nucleotide sequence ID" value="NZ_POST01000007.1"/>
</dbReference>
<evidence type="ECO:0000313" key="1">
    <source>
        <dbReference type="EMBL" id="TPR12394.1"/>
    </source>
</evidence>
<dbReference type="InterPro" id="IPR010064">
    <property type="entry name" value="HK97-gp10_tail"/>
</dbReference>
<organism evidence="1 2">
    <name type="scientific">Apilactobacillus timberlakei</name>
    <dbReference type="NCBI Taxonomy" id="2008380"/>
    <lineage>
        <taxon>Bacteria</taxon>
        <taxon>Bacillati</taxon>
        <taxon>Bacillota</taxon>
        <taxon>Bacilli</taxon>
        <taxon>Lactobacillales</taxon>
        <taxon>Lactobacillaceae</taxon>
        <taxon>Apilactobacillus</taxon>
    </lineage>
</organism>
<name>A0ABY2YSB8_9LACO</name>